<feature type="region of interest" description="Disordered" evidence="1">
    <location>
        <begin position="173"/>
        <end position="202"/>
    </location>
</feature>
<keyword evidence="2" id="KW-0472">Membrane</keyword>
<name>A0ABP9YTP9_9FUNG</name>
<evidence type="ECO:0000256" key="1">
    <source>
        <dbReference type="SAM" id="MobiDB-lite"/>
    </source>
</evidence>
<evidence type="ECO:0000313" key="4">
    <source>
        <dbReference type="Proteomes" id="UP001473302"/>
    </source>
</evidence>
<evidence type="ECO:0000313" key="3">
    <source>
        <dbReference type="EMBL" id="GAA5810220.1"/>
    </source>
</evidence>
<dbReference type="EMBL" id="BAABUK010000006">
    <property type="protein sequence ID" value="GAA5810220.1"/>
    <property type="molecule type" value="Genomic_DNA"/>
</dbReference>
<organism evidence="3 4">
    <name type="scientific">Mucor flavus</name>
    <dbReference type="NCBI Taxonomy" id="439312"/>
    <lineage>
        <taxon>Eukaryota</taxon>
        <taxon>Fungi</taxon>
        <taxon>Fungi incertae sedis</taxon>
        <taxon>Mucoromycota</taxon>
        <taxon>Mucoromycotina</taxon>
        <taxon>Mucoromycetes</taxon>
        <taxon>Mucorales</taxon>
        <taxon>Mucorineae</taxon>
        <taxon>Mucoraceae</taxon>
        <taxon>Mucor</taxon>
    </lineage>
</organism>
<dbReference type="Proteomes" id="UP001473302">
    <property type="component" value="Unassembled WGS sequence"/>
</dbReference>
<keyword evidence="4" id="KW-1185">Reference proteome</keyword>
<comment type="caution">
    <text evidence="3">The sequence shown here is derived from an EMBL/GenBank/DDBJ whole genome shotgun (WGS) entry which is preliminary data.</text>
</comment>
<gene>
    <name evidence="3" type="ORF">MFLAVUS_003639</name>
</gene>
<protein>
    <submittedName>
        <fullName evidence="3">Uncharacterized protein</fullName>
    </submittedName>
</protein>
<keyword evidence="2" id="KW-0812">Transmembrane</keyword>
<evidence type="ECO:0000256" key="2">
    <source>
        <dbReference type="SAM" id="Phobius"/>
    </source>
</evidence>
<keyword evidence="2" id="KW-1133">Transmembrane helix</keyword>
<reference evidence="3 4" key="1">
    <citation type="submission" date="2024-04" db="EMBL/GenBank/DDBJ databases">
        <title>genome sequences of Mucor flavus KT1a and Helicostylum pulchrum KT1b strains isolated from the surface of a dry-aged beef.</title>
        <authorList>
            <person name="Toyotome T."/>
            <person name="Hosono M."/>
            <person name="Torimaru M."/>
            <person name="Fukuda K."/>
            <person name="Mikami N."/>
        </authorList>
    </citation>
    <scope>NUCLEOTIDE SEQUENCE [LARGE SCALE GENOMIC DNA]</scope>
    <source>
        <strain evidence="3 4">KT1a</strain>
    </source>
</reference>
<sequence>MHTINKKIKKKKTLITKVKRSFVVGLGSFQILIVTTEIKLINNTTLRPPFVGTRYKEAYSNQYNCWSQTSLGEWSSLKFYTILVAINPTHTRKEVIQMLEDDLKVLGAAFADLKDHSKVISGLHAALRSQNDALDNFWHSVYPTLQRNDIDHIANVNTMGVLLEEEAIKISQGKKRTNTQPEIQSVKRRQTDESTAEASDLESDDIMIPNSSTNRWGCSKNSHNNYRENDYFRIIWSPLLELLFPPTENEKEVLYPDTKYIHGFKIDIRLVIDTNDLALGKCAKCNTDPKSIRDEDKLLRESQDALDGIIRNTLGYDCLLTAYFIQITGTHFSLSTMELAKNGLYVSKYRDSFSFPSTVSDLSELSELPVNIAADKIQRARSTSIGGENSFNRPSILKKNKKLAWMRDTWYTPPREKTFQIPVHMFTLSLPPSFDKPNDEHSNEETTIGGLPVTFGWIRFEALAKKTSKLLLVYYIPLRYFAYILNRILRNMILCGLH</sequence>
<accession>A0ABP9YTP9</accession>
<proteinExistence type="predicted"/>
<feature type="transmembrane region" description="Helical" evidence="2">
    <location>
        <begin position="21"/>
        <end position="41"/>
    </location>
</feature>